<protein>
    <submittedName>
        <fullName evidence="1">Uncharacterized protein</fullName>
    </submittedName>
</protein>
<dbReference type="Proteomes" id="UP001461498">
    <property type="component" value="Unassembled WGS sequence"/>
</dbReference>
<accession>A0AAW1CP30</accession>
<dbReference type="EMBL" id="JAPXFL010000010">
    <property type="protein sequence ID" value="KAK9500329.1"/>
    <property type="molecule type" value="Genomic_DNA"/>
</dbReference>
<dbReference type="AlphaFoldDB" id="A0AAW1CP30"/>
<evidence type="ECO:0000313" key="1">
    <source>
        <dbReference type="EMBL" id="KAK9500329.1"/>
    </source>
</evidence>
<name>A0AAW1CP30_9HEMI</name>
<organism evidence="1 2">
    <name type="scientific">Rhynocoris fuscipes</name>
    <dbReference type="NCBI Taxonomy" id="488301"/>
    <lineage>
        <taxon>Eukaryota</taxon>
        <taxon>Metazoa</taxon>
        <taxon>Ecdysozoa</taxon>
        <taxon>Arthropoda</taxon>
        <taxon>Hexapoda</taxon>
        <taxon>Insecta</taxon>
        <taxon>Pterygota</taxon>
        <taxon>Neoptera</taxon>
        <taxon>Paraneoptera</taxon>
        <taxon>Hemiptera</taxon>
        <taxon>Heteroptera</taxon>
        <taxon>Panheteroptera</taxon>
        <taxon>Cimicomorpha</taxon>
        <taxon>Reduviidae</taxon>
        <taxon>Harpactorinae</taxon>
        <taxon>Harpactorini</taxon>
        <taxon>Rhynocoris</taxon>
    </lineage>
</organism>
<proteinExistence type="predicted"/>
<sequence length="65" mass="7880">MEYKKFLSWLKPFLRNGGHKIRNFELFCWQHCWSDSLKILIKSAHRQVVQNEKSCIRISVIVFEI</sequence>
<evidence type="ECO:0000313" key="2">
    <source>
        <dbReference type="Proteomes" id="UP001461498"/>
    </source>
</evidence>
<keyword evidence="2" id="KW-1185">Reference proteome</keyword>
<comment type="caution">
    <text evidence="1">The sequence shown here is derived from an EMBL/GenBank/DDBJ whole genome shotgun (WGS) entry which is preliminary data.</text>
</comment>
<reference evidence="1 2" key="1">
    <citation type="submission" date="2022-12" db="EMBL/GenBank/DDBJ databases">
        <title>Chromosome-level genome assembly of true bugs.</title>
        <authorList>
            <person name="Ma L."/>
            <person name="Li H."/>
        </authorList>
    </citation>
    <scope>NUCLEOTIDE SEQUENCE [LARGE SCALE GENOMIC DNA]</scope>
    <source>
        <strain evidence="1">Lab_2022b</strain>
    </source>
</reference>
<gene>
    <name evidence="1" type="ORF">O3M35_001611</name>
</gene>